<dbReference type="InParanoid" id="A0A7R8Z3J6"/>
<organism evidence="2 3">
    <name type="scientific">Hermetia illucens</name>
    <name type="common">Black soldier fly</name>
    <dbReference type="NCBI Taxonomy" id="343691"/>
    <lineage>
        <taxon>Eukaryota</taxon>
        <taxon>Metazoa</taxon>
        <taxon>Ecdysozoa</taxon>
        <taxon>Arthropoda</taxon>
        <taxon>Hexapoda</taxon>
        <taxon>Insecta</taxon>
        <taxon>Pterygota</taxon>
        <taxon>Neoptera</taxon>
        <taxon>Endopterygota</taxon>
        <taxon>Diptera</taxon>
        <taxon>Brachycera</taxon>
        <taxon>Stratiomyomorpha</taxon>
        <taxon>Stratiomyidae</taxon>
        <taxon>Hermetiinae</taxon>
        <taxon>Hermetia</taxon>
    </lineage>
</organism>
<feature type="compositionally biased region" description="Polar residues" evidence="1">
    <location>
        <begin position="1"/>
        <end position="14"/>
    </location>
</feature>
<feature type="compositionally biased region" description="Basic and acidic residues" evidence="1">
    <location>
        <begin position="463"/>
        <end position="483"/>
    </location>
</feature>
<dbReference type="Proteomes" id="UP000594454">
    <property type="component" value="Chromosome 7"/>
</dbReference>
<evidence type="ECO:0000313" key="3">
    <source>
        <dbReference type="Proteomes" id="UP000594454"/>
    </source>
</evidence>
<feature type="compositionally biased region" description="Low complexity" evidence="1">
    <location>
        <begin position="444"/>
        <end position="462"/>
    </location>
</feature>
<feature type="region of interest" description="Disordered" evidence="1">
    <location>
        <begin position="173"/>
        <end position="542"/>
    </location>
</feature>
<feature type="region of interest" description="Disordered" evidence="1">
    <location>
        <begin position="1"/>
        <end position="82"/>
    </location>
</feature>
<feature type="compositionally biased region" description="Basic and acidic residues" evidence="1">
    <location>
        <begin position="174"/>
        <end position="187"/>
    </location>
</feature>
<feature type="compositionally biased region" description="Low complexity" evidence="1">
    <location>
        <begin position="507"/>
        <end position="542"/>
    </location>
</feature>
<feature type="compositionally biased region" description="Basic and acidic residues" evidence="1">
    <location>
        <begin position="562"/>
        <end position="577"/>
    </location>
</feature>
<feature type="region of interest" description="Disordered" evidence="1">
    <location>
        <begin position="556"/>
        <end position="800"/>
    </location>
</feature>
<gene>
    <name evidence="2" type="ORF">HERILL_LOCUS16237</name>
</gene>
<proteinExistence type="predicted"/>
<evidence type="ECO:0000256" key="1">
    <source>
        <dbReference type="SAM" id="MobiDB-lite"/>
    </source>
</evidence>
<feature type="compositionally biased region" description="Basic residues" evidence="1">
    <location>
        <begin position="310"/>
        <end position="320"/>
    </location>
</feature>
<accession>A0A7R8Z3J6</accession>
<feature type="compositionally biased region" description="Basic and acidic residues" evidence="1">
    <location>
        <begin position="404"/>
        <end position="413"/>
    </location>
</feature>
<feature type="compositionally biased region" description="Acidic residues" evidence="1">
    <location>
        <begin position="60"/>
        <end position="71"/>
    </location>
</feature>
<name>A0A7R8Z3J6_HERIL</name>
<feature type="compositionally biased region" description="Low complexity" evidence="1">
    <location>
        <begin position="671"/>
        <end position="682"/>
    </location>
</feature>
<feature type="compositionally biased region" description="Polar residues" evidence="1">
    <location>
        <begin position="694"/>
        <end position="706"/>
    </location>
</feature>
<feature type="compositionally biased region" description="Low complexity" evidence="1">
    <location>
        <begin position="768"/>
        <end position="785"/>
    </location>
</feature>
<feature type="compositionally biased region" description="Low complexity" evidence="1">
    <location>
        <begin position="377"/>
        <end position="403"/>
    </location>
</feature>
<sequence length="982" mass="106033">MNSKAESSISTPTAGCSRRRPPDNKELTSDDNSSEGSPQALDVKSPEKPILTVVIPNYDGENDSSSGEDDPPSNTSAPNSVEKMRSAYRVTCVNEGTACTMDYQEITEDNKLIINIHMDQTSNVNVLLQGDPVMKILNPDDVSEDELENDSSMASGIETEVLTFVRKRSAPLLKESERDSSTSKEPRWSAPEINDPEKNSSSNENSSSCDTFSNFLPDAHSSVRCENETEMSTSKESGPVFISCEEIRQNSPEIEESTTTSSLPENPSSSFNGSSSDSDSSISCKNETEMPSMPSKESKPGIVNCEKPKQGLHKMGKRGRTSSSSENSSTRGTSKCSSSDSDSSVSCKNEANISSAKESGSGSTSYQKIKQGLPEIENSTKMSSVSKSSSSCETSNDSSSDSDSCGRYKKEIELSTSKQSGPGIIGSKKPRQILPEMEAHKETSFSSSSSLCSSSPNSISSRSSEHEAEIASTPRRDRFRSKESGPGASSYEKPKQSSSEIEDPERNSSPLQSSSSCESSCDSSPNSNSSGSGKNKINKSNSVSKNGFFCTEEFAPSSVSCERLERNSAEIEERERTSSISEDSSSSRSSCDSSSETNSSSNLENLEESQECHKETLSQDVSHASSISSHEENHGPPSMNMTLTKPAPNHTLSKVLHLSPNIPRKPHINPENGSSSSNQGESCIGSGLAAESPQLLQESFSNTEQSDLPGFGICKSRGFSSRPPEGGARSCRSSESTCSSKLSNTSKPFQKRKGFFKSSERHQRTSEPSESSDDASSSSRLLKYSPSKHHDMSSSNYTSPTKVYSCFQSPKGFDLELPDPPNAPELPRQLDPNADTLMSPSDNSIHSPLFTQSCQESHNTVLTHSSDGVSDISDLLGEDELGEILNEIGLESFAEICEMISNNNDCGNSNNQIMMSNEDDQIIISDQEIEAVYVSSEDDQIIISDEEIEAVYVSSEDDLIIITDEEIETVYVSSGDCLIIDS</sequence>
<feature type="compositionally biased region" description="Low complexity" evidence="1">
    <location>
        <begin position="729"/>
        <end position="747"/>
    </location>
</feature>
<protein>
    <submittedName>
        <fullName evidence="2">Uncharacterized protein</fullName>
    </submittedName>
</protein>
<reference evidence="2 3" key="1">
    <citation type="submission" date="2020-11" db="EMBL/GenBank/DDBJ databases">
        <authorList>
            <person name="Wallbank WR R."/>
            <person name="Pardo Diaz C."/>
            <person name="Kozak K."/>
            <person name="Martin S."/>
            <person name="Jiggins C."/>
            <person name="Moest M."/>
            <person name="Warren A I."/>
            <person name="Generalovic N T."/>
            <person name="Byers J.R.P. K."/>
            <person name="Montejo-Kovacevich G."/>
            <person name="Yen C E."/>
        </authorList>
    </citation>
    <scope>NUCLEOTIDE SEQUENCE [LARGE SCALE GENOMIC DNA]</scope>
</reference>
<feature type="compositionally biased region" description="Basic and acidic residues" evidence="1">
    <location>
        <begin position="758"/>
        <end position="767"/>
    </location>
</feature>
<feature type="compositionally biased region" description="Low complexity" evidence="1">
    <location>
        <begin position="199"/>
        <end position="208"/>
    </location>
</feature>
<dbReference type="EMBL" id="LR899015">
    <property type="protein sequence ID" value="CAD7093993.1"/>
    <property type="molecule type" value="Genomic_DNA"/>
</dbReference>
<feature type="compositionally biased region" description="Low complexity" evidence="1">
    <location>
        <begin position="321"/>
        <end position="365"/>
    </location>
</feature>
<feature type="compositionally biased region" description="Polar residues" evidence="1">
    <location>
        <begin position="618"/>
        <end position="628"/>
    </location>
</feature>
<evidence type="ECO:0000313" key="2">
    <source>
        <dbReference type="EMBL" id="CAD7093993.1"/>
    </source>
</evidence>
<feature type="compositionally biased region" description="Low complexity" evidence="1">
    <location>
        <begin position="578"/>
        <end position="604"/>
    </location>
</feature>
<feature type="compositionally biased region" description="Low complexity" evidence="1">
    <location>
        <begin position="257"/>
        <end position="283"/>
    </location>
</feature>
<dbReference type="AlphaFoldDB" id="A0A7R8Z3J6"/>
<keyword evidence="3" id="KW-1185">Reference proteome</keyword>